<dbReference type="PANTHER" id="PTHR46221:SF2">
    <property type="entry name" value="FERM AND PDZ DOMAIN-CONTAINING PROTEIN 1"/>
    <property type="match status" value="1"/>
</dbReference>
<evidence type="ECO:0000256" key="2">
    <source>
        <dbReference type="SAM" id="SignalP"/>
    </source>
</evidence>
<evidence type="ECO:0000256" key="1">
    <source>
        <dbReference type="SAM" id="MobiDB-lite"/>
    </source>
</evidence>
<dbReference type="EMBL" id="IACK01122256">
    <property type="protein sequence ID" value="LAA88096.1"/>
    <property type="molecule type" value="Transcribed_RNA"/>
</dbReference>
<protein>
    <submittedName>
        <fullName evidence="3">Uncharacterized protein</fullName>
    </submittedName>
</protein>
<name>A0A2D4IV73_MICLE</name>
<sequence>MHYSVRNISAHHVFLLLYKVLTLLLESNNAKDLACLISGYYRMFVDSSSSIFIWEERKPQMHRISAEEGYESRTCSDSEESSEPDSSFDHFSDTHSPKYSSISPAIEEEGEQQELEHERKTLEAKEMSVCNGYNISDSLSEASDSANTESRGPKSSGSSDSLDALEEDDLEACSASRAEIFQFCNYALQKLANNDQLLFEVDGDEESGTSQENVFSFLLPPLVSSPGLPQPEEESRRENGVSILESKLAESNIMEYYSLCANLSPASSGGKNTQSDSPGSCSLQEPESHEKISEGQAPVFVLRSLPGFEKTNSDNNVCDGTERVTPKEPQAGEFKDNPWSISFVV</sequence>
<feature type="region of interest" description="Disordered" evidence="1">
    <location>
        <begin position="311"/>
        <end position="335"/>
    </location>
</feature>
<dbReference type="AlphaFoldDB" id="A0A2D4IV73"/>
<feature type="compositionally biased region" description="Basic and acidic residues" evidence="1">
    <location>
        <begin position="87"/>
        <end position="96"/>
    </location>
</feature>
<dbReference type="SUPFAM" id="SSF50729">
    <property type="entry name" value="PH domain-like"/>
    <property type="match status" value="1"/>
</dbReference>
<feature type="region of interest" description="Disordered" evidence="1">
    <location>
        <begin position="267"/>
        <end position="296"/>
    </location>
</feature>
<feature type="compositionally biased region" description="Basic and acidic residues" evidence="1">
    <location>
        <begin position="65"/>
        <end position="76"/>
    </location>
</feature>
<feature type="compositionally biased region" description="Polar residues" evidence="1">
    <location>
        <begin position="140"/>
        <end position="150"/>
    </location>
</feature>
<keyword evidence="2" id="KW-0732">Signal</keyword>
<evidence type="ECO:0000313" key="3">
    <source>
        <dbReference type="EMBL" id="LAA88096.1"/>
    </source>
</evidence>
<feature type="signal peptide" evidence="2">
    <location>
        <begin position="1"/>
        <end position="30"/>
    </location>
</feature>
<reference evidence="3" key="1">
    <citation type="submission" date="2017-07" db="EMBL/GenBank/DDBJ databases">
        <authorList>
            <person name="Mikheyev A."/>
            <person name="Grau M."/>
        </authorList>
    </citation>
    <scope>NUCLEOTIDE SEQUENCE</scope>
    <source>
        <tissue evidence="3">Venom_gland</tissue>
    </source>
</reference>
<organism evidence="3">
    <name type="scientific">Micrurus lemniscatus lemniscatus</name>
    <dbReference type="NCBI Taxonomy" id="129467"/>
    <lineage>
        <taxon>Eukaryota</taxon>
        <taxon>Metazoa</taxon>
        <taxon>Chordata</taxon>
        <taxon>Craniata</taxon>
        <taxon>Vertebrata</taxon>
        <taxon>Euteleostomi</taxon>
        <taxon>Lepidosauria</taxon>
        <taxon>Squamata</taxon>
        <taxon>Bifurcata</taxon>
        <taxon>Unidentata</taxon>
        <taxon>Episquamata</taxon>
        <taxon>Toxicofera</taxon>
        <taxon>Serpentes</taxon>
        <taxon>Colubroidea</taxon>
        <taxon>Elapidae</taxon>
        <taxon>Elapinae</taxon>
        <taxon>Micrurus</taxon>
    </lineage>
</organism>
<dbReference type="GO" id="GO:0005886">
    <property type="term" value="C:plasma membrane"/>
    <property type="evidence" value="ECO:0007669"/>
    <property type="project" value="TreeGrafter"/>
</dbReference>
<feature type="compositionally biased region" description="Polar residues" evidence="1">
    <location>
        <begin position="267"/>
        <end position="285"/>
    </location>
</feature>
<accession>A0A2D4IV73</accession>
<feature type="chain" id="PRO_5013965090" evidence="2">
    <location>
        <begin position="31"/>
        <end position="345"/>
    </location>
</feature>
<proteinExistence type="predicted"/>
<reference evidence="3" key="2">
    <citation type="submission" date="2017-11" db="EMBL/GenBank/DDBJ databases">
        <title>Coralsnake Venomics: Analyses of Venom Gland Transcriptomes and Proteomes of Six Brazilian Taxa.</title>
        <authorList>
            <person name="Aird S.D."/>
            <person name="Jorge da Silva N."/>
            <person name="Qiu L."/>
            <person name="Villar-Briones A."/>
            <person name="Aparecida-Saddi V."/>
            <person name="Campos-Telles M.P."/>
            <person name="Grau M."/>
            <person name="Mikheyev A.S."/>
        </authorList>
    </citation>
    <scope>NUCLEOTIDE SEQUENCE</scope>
    <source>
        <tissue evidence="3">Venom_gland</tissue>
    </source>
</reference>
<dbReference type="GO" id="GO:0005938">
    <property type="term" value="C:cell cortex"/>
    <property type="evidence" value="ECO:0007669"/>
    <property type="project" value="TreeGrafter"/>
</dbReference>
<feature type="region of interest" description="Disordered" evidence="1">
    <location>
        <begin position="65"/>
        <end position="101"/>
    </location>
</feature>
<dbReference type="PANTHER" id="PTHR46221">
    <property type="entry name" value="FERM AND PDZ DOMAIN-CONTAINING PROTEIN FAMILY MEMBER"/>
    <property type="match status" value="1"/>
</dbReference>
<feature type="region of interest" description="Disordered" evidence="1">
    <location>
        <begin position="140"/>
        <end position="163"/>
    </location>
</feature>